<dbReference type="RefSeq" id="WP_260332053.1">
    <property type="nucleotide sequence ID" value="NZ_JACHDE010000002.1"/>
</dbReference>
<proteinExistence type="predicted"/>
<dbReference type="Proteomes" id="UP000592820">
    <property type="component" value="Unassembled WGS sequence"/>
</dbReference>
<dbReference type="EMBL" id="JACHDE010000002">
    <property type="protein sequence ID" value="MBB5399518.1"/>
    <property type="molecule type" value="Genomic_DNA"/>
</dbReference>
<comment type="caution">
    <text evidence="1">The sequence shown here is derived from an EMBL/GenBank/DDBJ whole genome shotgun (WGS) entry which is preliminary data.</text>
</comment>
<protein>
    <submittedName>
        <fullName evidence="1">Uncharacterized protein</fullName>
    </submittedName>
</protein>
<reference evidence="1 2" key="1">
    <citation type="submission" date="2020-08" db="EMBL/GenBank/DDBJ databases">
        <title>Genomic Encyclopedia of Type Strains, Phase IV (KMG-V): Genome sequencing to study the core and pangenomes of soil and plant-associated prokaryotes.</title>
        <authorList>
            <person name="Whitman W."/>
        </authorList>
    </citation>
    <scope>NUCLEOTIDE SEQUENCE [LARGE SCALE GENOMIC DNA]</scope>
    <source>
        <strain evidence="1 2">JPY162</strain>
    </source>
</reference>
<evidence type="ECO:0000313" key="2">
    <source>
        <dbReference type="Proteomes" id="UP000592820"/>
    </source>
</evidence>
<gene>
    <name evidence="1" type="ORF">HDG41_001557</name>
</gene>
<sequence length="42" mass="4787">MTDPIRQGADERLVARYLGELESNLRGPIVAIAYTRTARKER</sequence>
<dbReference type="AlphaFoldDB" id="A0A7W8L3I9"/>
<organism evidence="1 2">
    <name type="scientific">Paraburkholderia youngii</name>
    <dbReference type="NCBI Taxonomy" id="2782701"/>
    <lineage>
        <taxon>Bacteria</taxon>
        <taxon>Pseudomonadati</taxon>
        <taxon>Pseudomonadota</taxon>
        <taxon>Betaproteobacteria</taxon>
        <taxon>Burkholderiales</taxon>
        <taxon>Burkholderiaceae</taxon>
        <taxon>Paraburkholderia</taxon>
    </lineage>
</organism>
<evidence type="ECO:0000313" key="1">
    <source>
        <dbReference type="EMBL" id="MBB5399518.1"/>
    </source>
</evidence>
<name>A0A7W8L3I9_9BURK</name>
<accession>A0A7W8L3I9</accession>